<dbReference type="SUPFAM" id="SSF55729">
    <property type="entry name" value="Acyl-CoA N-acyltransferases (Nat)"/>
    <property type="match status" value="1"/>
</dbReference>
<name>A0A401FWZ2_9BACT</name>
<evidence type="ECO:0000259" key="7">
    <source>
        <dbReference type="PROSITE" id="PS51186"/>
    </source>
</evidence>
<dbReference type="InterPro" id="IPR043938">
    <property type="entry name" value="Ligase_CoA_dom"/>
</dbReference>
<evidence type="ECO:0000313" key="9">
    <source>
        <dbReference type="Proteomes" id="UP000288096"/>
    </source>
</evidence>
<evidence type="ECO:0000256" key="3">
    <source>
        <dbReference type="ARBA" id="ARBA00022840"/>
    </source>
</evidence>
<dbReference type="AlphaFoldDB" id="A0A401FWZ2"/>
<keyword evidence="1" id="KW-0436">Ligase</keyword>
<dbReference type="GO" id="GO:0005524">
    <property type="term" value="F:ATP binding"/>
    <property type="evidence" value="ECO:0007669"/>
    <property type="project" value="UniProtKB-UniRule"/>
</dbReference>
<sequence length="899" mass="97758">MTIRNIKTMFRPRSVALIGASQTPNTVGNVVARNLFSAGFEGNIFPVNPKYKTIEGRPVYPDIPGLPVVPDLGIVATPPDAVPGVIRALGEKGTPAAVVITAGFSEGHNRHGEALQQQMLDAARPFRLRIIGPNCLGIMVPGIFLNAGFSHIHALPGRIAFVAQSGAVITSVLDWATYRRIGFSHLVSLGDMADVDFGDMLDHLANDNRTRAILLYIETVTQARKFMSAARAAARMKPVIVVKAGRHAESARAAASHTGALAGSDAVYEAAFRRAGMLRVSDMQALFDAVGTLAASQTVSGDRLAILTNGGGMGVMATDTLIDKGGRLAKLSPETLSRLDQVLPPTWSHGNPADIIGDAPGTRYAAALDALLDDKNVDAVLVLNCPNAVASGTEAAQAVIELYNSKTRTHARPKTLLTSWLGEGAALGARQLFTENRIPTYETPAYAVRAFMQMVRYQHNQEMLIETPPNVPERFTPDTEAARSVITRAIDQGREWLTGEEAKAILTAYRIPVAEPRAARTPEEAGAIAETLGVPVALKILSPDIVHKSDVGGVVLGLESPGAVRETAADMLARVRAEHPDARIDGIMVEPMIRSENAHELIVGMTEDPQFGPVLLFGQGGTAVEVIRDKALALPPLNMHLAREVMERTQVYRLLKGYRQRSPACLESIALTLVKVSQLVCDIAEVAELDINPLLADEHRVIALDARIRVKPAAEDTSRRLAICPYPRELEESIRLPDGRSLYVRPIRPEDEPAFQNLFSSLSMEEIRLRFLHYMKILSHSLAARLTQIDYDRQMALVLTDSPEHAGENRLYGVVRISADPDNERAEFAILLHSDMTGMGLGPMLMRRIINYARKKGIREIYGDVLGDNSPMLKLARAFGFRVRPDPDDPGVMLITLKL</sequence>
<keyword evidence="9" id="KW-1185">Reference proteome</keyword>
<dbReference type="Gene3D" id="3.40.630.30">
    <property type="match status" value="1"/>
</dbReference>
<dbReference type="Pfam" id="PF13380">
    <property type="entry name" value="CoA_binding_2"/>
    <property type="match status" value="1"/>
</dbReference>
<dbReference type="Pfam" id="PF13549">
    <property type="entry name" value="ATP-grasp_5"/>
    <property type="match status" value="1"/>
</dbReference>
<dbReference type="Gene3D" id="3.40.50.261">
    <property type="entry name" value="Succinyl-CoA synthetase domains"/>
    <property type="match status" value="2"/>
</dbReference>
<dbReference type="FunFam" id="3.30.1490.20:FF:000020">
    <property type="entry name" value="Protein lysine acetyltransferase"/>
    <property type="match status" value="1"/>
</dbReference>
<comment type="similarity">
    <text evidence="4">In the N-terminal section; belongs to the acetate CoA ligase alpha subunit family.</text>
</comment>
<dbReference type="PROSITE" id="PS51186">
    <property type="entry name" value="GNAT"/>
    <property type="match status" value="1"/>
</dbReference>
<accession>A0A401FWZ2</accession>
<dbReference type="Pfam" id="PF13607">
    <property type="entry name" value="Succ_CoA_lig"/>
    <property type="match status" value="1"/>
</dbReference>
<dbReference type="Pfam" id="PF19045">
    <property type="entry name" value="Ligase_CoA_2"/>
    <property type="match status" value="1"/>
</dbReference>
<dbReference type="Pfam" id="PF00583">
    <property type="entry name" value="Acetyltransf_1"/>
    <property type="match status" value="1"/>
</dbReference>
<gene>
    <name evidence="8" type="ORF">DENIS_2460</name>
</gene>
<dbReference type="InterPro" id="IPR051538">
    <property type="entry name" value="Acyl-CoA_Synth/Transferase"/>
</dbReference>
<evidence type="ECO:0000259" key="6">
    <source>
        <dbReference type="PROSITE" id="PS50975"/>
    </source>
</evidence>
<evidence type="ECO:0000256" key="4">
    <source>
        <dbReference type="ARBA" id="ARBA00060888"/>
    </source>
</evidence>
<dbReference type="SMART" id="SM00881">
    <property type="entry name" value="CoA_binding"/>
    <property type="match status" value="1"/>
</dbReference>
<dbReference type="PANTHER" id="PTHR43334:SF1">
    <property type="entry name" value="3-HYDROXYPROPIONATE--COA LIGASE [ADP-FORMING]"/>
    <property type="match status" value="1"/>
</dbReference>
<dbReference type="InterPro" id="IPR032875">
    <property type="entry name" value="Succ_CoA_lig_flav_dom"/>
</dbReference>
<dbReference type="Gene3D" id="3.40.50.720">
    <property type="entry name" value="NAD(P)-binding Rossmann-like Domain"/>
    <property type="match status" value="1"/>
</dbReference>
<proteinExistence type="inferred from homology"/>
<evidence type="ECO:0000256" key="1">
    <source>
        <dbReference type="ARBA" id="ARBA00022598"/>
    </source>
</evidence>
<dbReference type="GO" id="GO:0046872">
    <property type="term" value="F:metal ion binding"/>
    <property type="evidence" value="ECO:0007669"/>
    <property type="project" value="InterPro"/>
</dbReference>
<feature type="domain" description="N-acetyltransferase" evidence="7">
    <location>
        <begin position="742"/>
        <end position="898"/>
    </location>
</feature>
<evidence type="ECO:0000256" key="2">
    <source>
        <dbReference type="ARBA" id="ARBA00022741"/>
    </source>
</evidence>
<organism evidence="8 9">
    <name type="scientific">Desulfonema ishimotonii</name>
    <dbReference type="NCBI Taxonomy" id="45657"/>
    <lineage>
        <taxon>Bacteria</taxon>
        <taxon>Pseudomonadati</taxon>
        <taxon>Thermodesulfobacteriota</taxon>
        <taxon>Desulfobacteria</taxon>
        <taxon>Desulfobacterales</taxon>
        <taxon>Desulfococcaceae</taxon>
        <taxon>Desulfonema</taxon>
    </lineage>
</organism>
<dbReference type="PROSITE" id="PS50975">
    <property type="entry name" value="ATP_GRASP"/>
    <property type="match status" value="1"/>
</dbReference>
<dbReference type="InterPro" id="IPR013815">
    <property type="entry name" value="ATP_grasp_subdomain_1"/>
</dbReference>
<dbReference type="RefSeq" id="WP_124328782.1">
    <property type="nucleotide sequence ID" value="NZ_BEXT01000001.1"/>
</dbReference>
<comment type="caution">
    <text evidence="8">The sequence shown here is derived from an EMBL/GenBank/DDBJ whole genome shotgun (WGS) entry which is preliminary data.</text>
</comment>
<reference evidence="9" key="2">
    <citation type="submission" date="2019-01" db="EMBL/GenBank/DDBJ databases">
        <title>Genome sequence of Desulfonema ishimotonii strain Tokyo 01.</title>
        <authorList>
            <person name="Fukui M."/>
        </authorList>
    </citation>
    <scope>NUCLEOTIDE SEQUENCE [LARGE SCALE GENOMIC DNA]</scope>
    <source>
        <strain evidence="9">Tokyo 01</strain>
    </source>
</reference>
<feature type="domain" description="ATP-grasp" evidence="6">
    <location>
        <begin position="503"/>
        <end position="539"/>
    </location>
</feature>
<dbReference type="SUPFAM" id="SSF56059">
    <property type="entry name" value="Glutathione synthetase ATP-binding domain-like"/>
    <property type="match status" value="1"/>
</dbReference>
<dbReference type="SUPFAM" id="SSF51735">
    <property type="entry name" value="NAD(P)-binding Rossmann-fold domains"/>
    <property type="match status" value="1"/>
</dbReference>
<dbReference type="EMBL" id="BEXT01000001">
    <property type="protein sequence ID" value="GBC61498.1"/>
    <property type="molecule type" value="Genomic_DNA"/>
</dbReference>
<dbReference type="Gene3D" id="3.30.1490.20">
    <property type="entry name" value="ATP-grasp fold, A domain"/>
    <property type="match status" value="1"/>
</dbReference>
<dbReference type="SUPFAM" id="SSF52210">
    <property type="entry name" value="Succinyl-CoA synthetase domains"/>
    <property type="match status" value="2"/>
</dbReference>
<dbReference type="Proteomes" id="UP000288096">
    <property type="component" value="Unassembled WGS sequence"/>
</dbReference>
<keyword evidence="8" id="KW-0808">Transferase</keyword>
<dbReference type="InterPro" id="IPR011761">
    <property type="entry name" value="ATP-grasp"/>
</dbReference>
<protein>
    <submittedName>
        <fullName evidence="8">GCN5 family acetyltransferase</fullName>
    </submittedName>
</protein>
<dbReference type="InterPro" id="IPR016102">
    <property type="entry name" value="Succinyl-CoA_synth-like"/>
</dbReference>
<reference evidence="9" key="1">
    <citation type="submission" date="2017-11" db="EMBL/GenBank/DDBJ databases">
        <authorList>
            <person name="Watanabe M."/>
            <person name="Kojima H."/>
        </authorList>
    </citation>
    <scope>NUCLEOTIDE SEQUENCE [LARGE SCALE GENOMIC DNA]</scope>
    <source>
        <strain evidence="9">Tokyo 01</strain>
    </source>
</reference>
<keyword evidence="3 5" id="KW-0067">ATP-binding</keyword>
<evidence type="ECO:0000256" key="5">
    <source>
        <dbReference type="PROSITE-ProRule" id="PRU00409"/>
    </source>
</evidence>
<evidence type="ECO:0000313" key="8">
    <source>
        <dbReference type="EMBL" id="GBC61498.1"/>
    </source>
</evidence>
<dbReference type="CDD" id="cd04301">
    <property type="entry name" value="NAT_SF"/>
    <property type="match status" value="1"/>
</dbReference>
<dbReference type="GO" id="GO:0043758">
    <property type="term" value="F:acetate-CoA ligase (ADP-forming) activity"/>
    <property type="evidence" value="ECO:0007669"/>
    <property type="project" value="InterPro"/>
</dbReference>
<dbReference type="InterPro" id="IPR016181">
    <property type="entry name" value="Acyl_CoA_acyltransferase"/>
</dbReference>
<dbReference type="GO" id="GO:0016747">
    <property type="term" value="F:acyltransferase activity, transferring groups other than amino-acyl groups"/>
    <property type="evidence" value="ECO:0007669"/>
    <property type="project" value="InterPro"/>
</dbReference>
<dbReference type="InterPro" id="IPR003781">
    <property type="entry name" value="CoA-bd"/>
</dbReference>
<dbReference type="PANTHER" id="PTHR43334">
    <property type="entry name" value="ACETATE--COA LIGASE [ADP-FORMING]"/>
    <property type="match status" value="1"/>
</dbReference>
<dbReference type="InterPro" id="IPR000182">
    <property type="entry name" value="GNAT_dom"/>
</dbReference>
<keyword evidence="2 5" id="KW-0547">Nucleotide-binding</keyword>
<dbReference type="InterPro" id="IPR036291">
    <property type="entry name" value="NAD(P)-bd_dom_sf"/>
</dbReference>
<dbReference type="Gene3D" id="3.30.470.20">
    <property type="entry name" value="ATP-grasp fold, B domain"/>
    <property type="match status" value="1"/>
</dbReference>
<dbReference type="OrthoDB" id="9791027at2"/>